<reference evidence="4" key="1">
    <citation type="submission" date="2022-11" db="UniProtKB">
        <authorList>
            <consortium name="WormBaseParasite"/>
        </authorList>
    </citation>
    <scope>IDENTIFICATION</scope>
</reference>
<dbReference type="PANTHER" id="PTHR47248:SF6">
    <property type="entry name" value="BPTI_KUNITZ INHIBITOR DOMAIN-CONTAINING PROTEIN"/>
    <property type="match status" value="1"/>
</dbReference>
<dbReference type="AlphaFoldDB" id="A0A915KGA7"/>
<organism evidence="3 4">
    <name type="scientific">Romanomermis culicivorax</name>
    <name type="common">Nematode worm</name>
    <dbReference type="NCBI Taxonomy" id="13658"/>
    <lineage>
        <taxon>Eukaryota</taxon>
        <taxon>Metazoa</taxon>
        <taxon>Ecdysozoa</taxon>
        <taxon>Nematoda</taxon>
        <taxon>Enoplea</taxon>
        <taxon>Dorylaimia</taxon>
        <taxon>Mermithida</taxon>
        <taxon>Mermithoidea</taxon>
        <taxon>Mermithidae</taxon>
        <taxon>Romanomermis</taxon>
    </lineage>
</organism>
<dbReference type="InterPro" id="IPR036880">
    <property type="entry name" value="Kunitz_BPTI_sf"/>
</dbReference>
<protein>
    <submittedName>
        <fullName evidence="4">BPTI/Kunitz inhibitor domain-containing protein</fullName>
    </submittedName>
</protein>
<evidence type="ECO:0000313" key="4">
    <source>
        <dbReference type="WBParaSite" id="nRc.2.0.1.t37001-RA"/>
    </source>
</evidence>
<dbReference type="InterPro" id="IPR020901">
    <property type="entry name" value="Prtase_inh_Kunz-CS"/>
</dbReference>
<evidence type="ECO:0000259" key="2">
    <source>
        <dbReference type="PROSITE" id="PS50279"/>
    </source>
</evidence>
<dbReference type="WBParaSite" id="nRc.2.0.1.t37001-RA">
    <property type="protein sequence ID" value="nRc.2.0.1.t37001-RA"/>
    <property type="gene ID" value="nRc.2.0.1.g37001"/>
</dbReference>
<proteinExistence type="predicted"/>
<dbReference type="Proteomes" id="UP000887565">
    <property type="component" value="Unplaced"/>
</dbReference>
<keyword evidence="3" id="KW-1185">Reference proteome</keyword>
<dbReference type="GO" id="GO:0004867">
    <property type="term" value="F:serine-type endopeptidase inhibitor activity"/>
    <property type="evidence" value="ECO:0007669"/>
    <property type="project" value="InterPro"/>
</dbReference>
<dbReference type="SMART" id="SM00289">
    <property type="entry name" value="WR1"/>
    <property type="match status" value="2"/>
</dbReference>
<dbReference type="Gene3D" id="4.10.410.10">
    <property type="entry name" value="Pancreatic trypsin inhibitor Kunitz domain"/>
    <property type="match status" value="1"/>
</dbReference>
<dbReference type="InterPro" id="IPR028150">
    <property type="entry name" value="Lustrin_cystein"/>
</dbReference>
<feature type="domain" description="BPTI/Kunitz inhibitor" evidence="2">
    <location>
        <begin position="445"/>
        <end position="503"/>
    </location>
</feature>
<dbReference type="PROSITE" id="PS50279">
    <property type="entry name" value="BPTI_KUNITZ_2"/>
    <property type="match status" value="1"/>
</dbReference>
<dbReference type="Pfam" id="PF00014">
    <property type="entry name" value="Kunitz_BPTI"/>
    <property type="match status" value="1"/>
</dbReference>
<dbReference type="InterPro" id="IPR052861">
    <property type="entry name" value="BPTI/Kunitz_domain"/>
</dbReference>
<feature type="region of interest" description="Disordered" evidence="1">
    <location>
        <begin position="344"/>
        <end position="383"/>
    </location>
</feature>
<dbReference type="PROSITE" id="PS00280">
    <property type="entry name" value="BPTI_KUNITZ_1"/>
    <property type="match status" value="1"/>
</dbReference>
<dbReference type="InterPro" id="IPR006150">
    <property type="entry name" value="Cys_repeat_1"/>
</dbReference>
<feature type="compositionally biased region" description="Polar residues" evidence="1">
    <location>
        <begin position="344"/>
        <end position="362"/>
    </location>
</feature>
<evidence type="ECO:0000256" key="1">
    <source>
        <dbReference type="SAM" id="MobiDB-lite"/>
    </source>
</evidence>
<evidence type="ECO:0000313" key="3">
    <source>
        <dbReference type="Proteomes" id="UP000887565"/>
    </source>
</evidence>
<dbReference type="PANTHER" id="PTHR47248">
    <property type="entry name" value="PROTEIN CBG06772"/>
    <property type="match status" value="1"/>
</dbReference>
<dbReference type="SUPFAM" id="SSF57362">
    <property type="entry name" value="BPTI-like"/>
    <property type="match status" value="1"/>
</dbReference>
<feature type="compositionally biased region" description="Polar residues" evidence="1">
    <location>
        <begin position="373"/>
        <end position="383"/>
    </location>
</feature>
<dbReference type="InterPro" id="IPR002223">
    <property type="entry name" value="Kunitz_BPTI"/>
</dbReference>
<accession>A0A915KGA7</accession>
<dbReference type="OMA" id="SFADIRI"/>
<name>A0A915KGA7_ROMCU</name>
<sequence>MGENAPPSNLTSVDQSGHNALYLDLKEQAGCYDIPDSATSGFCPDNTLPLGGQYPLICGDSKDSVTCPDGYICVPGIVQVCCLRPTTYKVDESVPEKYRAKAPKFSPRAPGVAPYLAQPQSNALSFADIRILRAQYERMAAERDGEKAMFKKPSRVDVGKSQKFVVSSAVAPSNNASVEIDKTSVQLVENPYNNGENSQSTDNSDNTYLLRPPPPNAGNLTNTVEELEPVALNPNFFNRPLSPTSFLACPDGAEPLKDARTGKPQDCILDSNNNPLCARGQYCHIDLESKTRFCCDISSRAGFGEVSSNNKDNESQPAHKRVLGASACLGGRCRPISQSWFHGSDSAEQTTSATPETVTLPNTKRETKDEINPYTTNSSSQDGNADYKRVIYTGYAPARNTFGLASSILRIPDKAVNTSSLAANNVRQHDDGTFDLKPSSYDKRCYLPPNQGLECPNAENTKLSTNVFYYFIVEEQRCNLFFYKGCQGNENRFSSREKCLQACGRGLSAAEKL</sequence>
<dbReference type="SMART" id="SM00131">
    <property type="entry name" value="KU"/>
    <property type="match status" value="1"/>
</dbReference>
<dbReference type="Pfam" id="PF14625">
    <property type="entry name" value="Lustrin_cystein"/>
    <property type="match status" value="1"/>
</dbReference>